<dbReference type="PANTHER" id="PTHR47272">
    <property type="entry name" value="DDE_TNP_1_7 DOMAIN-CONTAINING PROTEIN"/>
    <property type="match status" value="1"/>
</dbReference>
<dbReference type="GeneID" id="105233049"/>
<evidence type="ECO:0000259" key="2">
    <source>
        <dbReference type="Pfam" id="PF13843"/>
    </source>
</evidence>
<dbReference type="Pfam" id="PF13843">
    <property type="entry name" value="DDE_Tnp_1_7"/>
    <property type="match status" value="1"/>
</dbReference>
<dbReference type="RefSeq" id="XP_049316508.1">
    <property type="nucleotide sequence ID" value="XM_049460551.1"/>
</dbReference>
<evidence type="ECO:0000313" key="4">
    <source>
        <dbReference type="RefSeq" id="XP_049316508.1"/>
    </source>
</evidence>
<dbReference type="InterPro" id="IPR029526">
    <property type="entry name" value="PGBD"/>
</dbReference>
<proteinExistence type="predicted"/>
<keyword evidence="3" id="KW-1185">Reference proteome</keyword>
<accession>A0ABM3K4U8</accession>
<sequence>MIKFAGVHLMMGNLKYPQGKLYWNRELCVSIIADTMNRDRFFELRNYLHFVDINKPNADDKLWKIRPLIDPILKRCHKLSRSKHMSIDEQIISFSGRCEFRQYVPSKPNSLGLKNFILAARDGLVLDFEIYVGKNTLPQEVVKSLGLGAGMVEKLCRTIVNSCVLYTDRFFTSLKLAELLLQKNNGIFLSGTVMINRIGPVTKKLKADKVRQKGHWDEKVRSDERVCVVKWMDTKPVTMLSTCTGGTPADTCKRWCKKQKRKIDVDRPAAIRNYNTCMGGIDLCDRLIAYYRCSMRTNKWTVRTFCHFLDLIAVNCWIMYRRCCAEEDIQRKDKLELLPYGLNLAKEMMNYAGGRVELPRTTSRSSTSASKRSRLNVTDDELDYVDEPPAKKRRQIIPQPPTETRLDNVGHQPRFVDNNFASKCRHPKCFSRCRTICVK</sequence>
<organism evidence="3 4">
    <name type="scientific">Bactrocera dorsalis</name>
    <name type="common">Oriental fruit fly</name>
    <name type="synonym">Dacus dorsalis</name>
    <dbReference type="NCBI Taxonomy" id="27457"/>
    <lineage>
        <taxon>Eukaryota</taxon>
        <taxon>Metazoa</taxon>
        <taxon>Ecdysozoa</taxon>
        <taxon>Arthropoda</taxon>
        <taxon>Hexapoda</taxon>
        <taxon>Insecta</taxon>
        <taxon>Pterygota</taxon>
        <taxon>Neoptera</taxon>
        <taxon>Endopterygota</taxon>
        <taxon>Diptera</taxon>
        <taxon>Brachycera</taxon>
        <taxon>Muscomorpha</taxon>
        <taxon>Tephritoidea</taxon>
        <taxon>Tephritidae</taxon>
        <taxon>Bactrocera</taxon>
        <taxon>Bactrocera</taxon>
    </lineage>
</organism>
<reference evidence="4" key="1">
    <citation type="submission" date="2025-08" db="UniProtKB">
        <authorList>
            <consortium name="RefSeq"/>
        </authorList>
    </citation>
    <scope>IDENTIFICATION</scope>
    <source>
        <tissue evidence="4">Adult</tissue>
    </source>
</reference>
<gene>
    <name evidence="4" type="primary">LOC105233049</name>
</gene>
<feature type="domain" description="PiggyBac transposable element-derived protein" evidence="2">
    <location>
        <begin position="3"/>
        <end position="317"/>
    </location>
</feature>
<name>A0ABM3K4U8_BACDO</name>
<evidence type="ECO:0000313" key="3">
    <source>
        <dbReference type="Proteomes" id="UP001652620"/>
    </source>
</evidence>
<evidence type="ECO:0000256" key="1">
    <source>
        <dbReference type="SAM" id="MobiDB-lite"/>
    </source>
</evidence>
<dbReference type="PANTHER" id="PTHR47272:SF2">
    <property type="entry name" value="PIGGYBAC TRANSPOSABLE ELEMENT-DERIVED PROTEIN 3-LIKE"/>
    <property type="match status" value="1"/>
</dbReference>
<protein>
    <submittedName>
        <fullName evidence="4">PiggyBac transposable element-derived protein 3 isoform X9</fullName>
    </submittedName>
</protein>
<dbReference type="Proteomes" id="UP001652620">
    <property type="component" value="Chromosome 6"/>
</dbReference>
<feature type="region of interest" description="Disordered" evidence="1">
    <location>
        <begin position="388"/>
        <end position="410"/>
    </location>
</feature>